<dbReference type="PANTHER" id="PTHR42923:SF47">
    <property type="entry name" value="BLR3003 PROTEIN"/>
    <property type="match status" value="1"/>
</dbReference>
<feature type="domain" description="Amine oxidase" evidence="3">
    <location>
        <begin position="11"/>
        <end position="436"/>
    </location>
</feature>
<sequence>MSRVAVVGGGLAGLTAALACADAGADVVLLESRPRLGGLTASFRRGGLDVDTGQHVFLRCCTSYLGLVDRLGVRDRVHLQPRLDIPVLTPGRARPVRLRRSGAPAPLHLGAALARYAVLPPADRLRAVRGALALRRVDPRAPATDAQSFGDWLARHGQNARTVAALWDLVGVAALNSAAADASLALAATVFQEGLLTDAPAADIGWSLVPLGELHGTAGARALADAGGEVRTSARVTALRPAPAGWEVDVREGAPLTVDGVVLAVPAPAAEELLPPGALASPPGWAARLGSAPIVNVHVVLDRQVLHEPFVAGVGTPVQWVFDRTAQSGLTTGQYLAVSLSAAQAWIDRPAADVLGEILPALRALLPAMAGTEVRDAFVTRERAATFAPRPGTAADRPGPRTRAPGLVVAGAWTDTGWPATMEGAVRSGAAAARALVAELTGPTVREGVAAA</sequence>
<evidence type="ECO:0000259" key="3">
    <source>
        <dbReference type="Pfam" id="PF01593"/>
    </source>
</evidence>
<dbReference type="NCBIfam" id="TIGR03467">
    <property type="entry name" value="HpnE"/>
    <property type="match status" value="1"/>
</dbReference>
<dbReference type="Gene3D" id="3.50.50.60">
    <property type="entry name" value="FAD/NAD(P)-binding domain"/>
    <property type="match status" value="1"/>
</dbReference>
<proteinExistence type="predicted"/>
<dbReference type="AlphaFoldDB" id="A0A853CGQ2"/>
<dbReference type="PRINTS" id="PR00757">
    <property type="entry name" value="AMINEOXDASEF"/>
</dbReference>
<keyword evidence="5" id="KW-1185">Reference proteome</keyword>
<gene>
    <name evidence="4" type="ORF">GGQ55_003413</name>
</gene>
<dbReference type="InterPro" id="IPR017830">
    <property type="entry name" value="SQase_HpnE"/>
</dbReference>
<name>A0A853CGQ2_9ACTN</name>
<keyword evidence="2" id="KW-0560">Oxidoreductase</keyword>
<evidence type="ECO:0000256" key="2">
    <source>
        <dbReference type="ARBA" id="ARBA00023002"/>
    </source>
</evidence>
<dbReference type="PANTHER" id="PTHR42923">
    <property type="entry name" value="PROTOPORPHYRINOGEN OXIDASE"/>
    <property type="match status" value="1"/>
</dbReference>
<dbReference type="InterPro" id="IPR002937">
    <property type="entry name" value="Amino_oxidase"/>
</dbReference>
<dbReference type="InterPro" id="IPR036188">
    <property type="entry name" value="FAD/NAD-bd_sf"/>
</dbReference>
<dbReference type="InterPro" id="IPR001613">
    <property type="entry name" value="Flavin_amine_oxidase"/>
</dbReference>
<reference evidence="4 5" key="1">
    <citation type="submission" date="2020-07" db="EMBL/GenBank/DDBJ databases">
        <title>Sequencing the genomes of 1000 actinobacteria strains.</title>
        <authorList>
            <person name="Klenk H.-P."/>
        </authorList>
    </citation>
    <scope>NUCLEOTIDE SEQUENCE [LARGE SCALE GENOMIC DNA]</scope>
    <source>
        <strain evidence="4 5">DSM 104001</strain>
    </source>
</reference>
<dbReference type="Proteomes" id="UP000541969">
    <property type="component" value="Unassembled WGS sequence"/>
</dbReference>
<organism evidence="4 5">
    <name type="scientific">Petropleomorpha daqingensis</name>
    <dbReference type="NCBI Taxonomy" id="2026353"/>
    <lineage>
        <taxon>Bacteria</taxon>
        <taxon>Bacillati</taxon>
        <taxon>Actinomycetota</taxon>
        <taxon>Actinomycetes</taxon>
        <taxon>Geodermatophilales</taxon>
        <taxon>Geodermatophilaceae</taxon>
        <taxon>Petropleomorpha</taxon>
    </lineage>
</organism>
<dbReference type="EMBL" id="JACBZT010000001">
    <property type="protein sequence ID" value="NYJ07135.1"/>
    <property type="molecule type" value="Genomic_DNA"/>
</dbReference>
<dbReference type="InterPro" id="IPR050464">
    <property type="entry name" value="Zeta_carotene_desat/Oxidored"/>
</dbReference>
<evidence type="ECO:0000313" key="4">
    <source>
        <dbReference type="EMBL" id="NYJ07135.1"/>
    </source>
</evidence>
<comment type="caution">
    <text evidence="4">The sequence shown here is derived from an EMBL/GenBank/DDBJ whole genome shotgun (WGS) entry which is preliminary data.</text>
</comment>
<evidence type="ECO:0000256" key="1">
    <source>
        <dbReference type="ARBA" id="ARBA00001974"/>
    </source>
</evidence>
<dbReference type="Pfam" id="PF01593">
    <property type="entry name" value="Amino_oxidase"/>
    <property type="match status" value="1"/>
</dbReference>
<dbReference type="PROSITE" id="PS51257">
    <property type="entry name" value="PROKAR_LIPOPROTEIN"/>
    <property type="match status" value="1"/>
</dbReference>
<protein>
    <submittedName>
        <fullName evidence="4">Squalene-associated FAD-dependent desaturase</fullName>
    </submittedName>
</protein>
<dbReference type="GO" id="GO:0016491">
    <property type="term" value="F:oxidoreductase activity"/>
    <property type="evidence" value="ECO:0007669"/>
    <property type="project" value="UniProtKB-KW"/>
</dbReference>
<evidence type="ECO:0000313" key="5">
    <source>
        <dbReference type="Proteomes" id="UP000541969"/>
    </source>
</evidence>
<accession>A0A853CGQ2</accession>
<dbReference type="RefSeq" id="WP_179718765.1">
    <property type="nucleotide sequence ID" value="NZ_JACBZT010000001.1"/>
</dbReference>
<dbReference type="SUPFAM" id="SSF51905">
    <property type="entry name" value="FAD/NAD(P)-binding domain"/>
    <property type="match status" value="1"/>
</dbReference>
<comment type="cofactor">
    <cofactor evidence="1">
        <name>FAD</name>
        <dbReference type="ChEBI" id="CHEBI:57692"/>
    </cofactor>
</comment>